<feature type="binding site" evidence="10">
    <location>
        <position position="255"/>
    </location>
    <ligand>
        <name>Zn(2+)</name>
        <dbReference type="ChEBI" id="CHEBI:29105"/>
        <label>1</label>
    </ligand>
</feature>
<evidence type="ECO:0000313" key="14">
    <source>
        <dbReference type="Proteomes" id="UP000244005"/>
    </source>
</evidence>
<dbReference type="InterPro" id="IPR002933">
    <property type="entry name" value="Peptidase_M20"/>
</dbReference>
<dbReference type="Gene3D" id="1.10.150.900">
    <property type="match status" value="1"/>
</dbReference>
<dbReference type="Gramene" id="Mp2g10700.1">
    <property type="protein sequence ID" value="Mp2g10700.1.cds"/>
    <property type="gene ID" value="Mp2g10700"/>
</dbReference>
<evidence type="ECO:0000256" key="1">
    <source>
        <dbReference type="ARBA" id="ARBA00004496"/>
    </source>
</evidence>
<evidence type="ECO:0000256" key="5">
    <source>
        <dbReference type="ARBA" id="ARBA00022723"/>
    </source>
</evidence>
<feature type="domain" description="Peptidase M20 dimerisation" evidence="12">
    <location>
        <begin position="269"/>
        <end position="365"/>
    </location>
</feature>
<feature type="binding site" evidence="10">
    <location>
        <position position="193"/>
    </location>
    <ligand>
        <name>Zn(2+)</name>
        <dbReference type="ChEBI" id="CHEBI:29105"/>
        <label>1</label>
    </ligand>
</feature>
<dbReference type="Pfam" id="PF01546">
    <property type="entry name" value="Peptidase_M20"/>
    <property type="match status" value="1"/>
</dbReference>
<evidence type="ECO:0000256" key="8">
    <source>
        <dbReference type="ARBA" id="ARBA00029656"/>
    </source>
</evidence>
<comment type="similarity">
    <text evidence="2">Belongs to the peptidase M20A family.</text>
</comment>
<evidence type="ECO:0000256" key="11">
    <source>
        <dbReference type="SAM" id="Phobius"/>
    </source>
</evidence>
<dbReference type="InterPro" id="IPR052083">
    <property type="entry name" value="Aminoacylase-1_M20A"/>
</dbReference>
<evidence type="ECO:0000256" key="2">
    <source>
        <dbReference type="ARBA" id="ARBA00006247"/>
    </source>
</evidence>
<evidence type="ECO:0000256" key="3">
    <source>
        <dbReference type="ARBA" id="ARBA00011913"/>
    </source>
</evidence>
<dbReference type="Proteomes" id="UP000244005">
    <property type="component" value="Unassembled WGS sequence"/>
</dbReference>
<organism evidence="13 14">
    <name type="scientific">Marchantia polymorpha</name>
    <name type="common">Common liverwort</name>
    <name type="synonym">Marchantia aquatica</name>
    <dbReference type="NCBI Taxonomy" id="3197"/>
    <lineage>
        <taxon>Eukaryota</taxon>
        <taxon>Viridiplantae</taxon>
        <taxon>Streptophyta</taxon>
        <taxon>Embryophyta</taxon>
        <taxon>Marchantiophyta</taxon>
        <taxon>Marchantiopsida</taxon>
        <taxon>Marchantiidae</taxon>
        <taxon>Marchantiales</taxon>
        <taxon>Marchantiaceae</taxon>
        <taxon>Marchantia</taxon>
    </lineage>
</organism>
<evidence type="ECO:0000256" key="6">
    <source>
        <dbReference type="ARBA" id="ARBA00022801"/>
    </source>
</evidence>
<evidence type="ECO:0000256" key="9">
    <source>
        <dbReference type="PIRSR" id="PIRSR036696-1"/>
    </source>
</evidence>
<evidence type="ECO:0000256" key="4">
    <source>
        <dbReference type="ARBA" id="ARBA00022490"/>
    </source>
</evidence>
<accession>A0A2R6XC66</accession>
<comment type="subcellular location">
    <subcellularLocation>
        <location evidence="1">Cytoplasm</location>
    </subcellularLocation>
</comment>
<dbReference type="SUPFAM" id="SSF53187">
    <property type="entry name" value="Zn-dependent exopeptidases"/>
    <property type="match status" value="1"/>
</dbReference>
<evidence type="ECO:0000313" key="13">
    <source>
        <dbReference type="EMBL" id="PTQ43705.1"/>
    </source>
</evidence>
<dbReference type="OMA" id="CAFMEEN"/>
<keyword evidence="4" id="KW-0963">Cytoplasm</keyword>
<dbReference type="EMBL" id="KZ772695">
    <property type="protein sequence ID" value="PTQ43705.1"/>
    <property type="molecule type" value="Genomic_DNA"/>
</dbReference>
<protein>
    <recommendedName>
        <fullName evidence="3">N-acyl-aliphatic-L-amino acid amidohydrolase</fullName>
        <ecNumber evidence="3">3.5.1.14</ecNumber>
    </recommendedName>
    <alternativeName>
        <fullName evidence="8">N-acyl-L-amino-acid amidohydrolase</fullName>
    </alternativeName>
</protein>
<dbReference type="GO" id="GO:0004046">
    <property type="term" value="F:aminoacylase activity"/>
    <property type="evidence" value="ECO:0000318"/>
    <property type="project" value="GO_Central"/>
</dbReference>
<dbReference type="PANTHER" id="PTHR45892">
    <property type="entry name" value="AMINOACYLASE-1"/>
    <property type="match status" value="1"/>
</dbReference>
<feature type="active site" evidence="9">
    <location>
        <position position="162"/>
    </location>
</feature>
<dbReference type="InterPro" id="IPR010159">
    <property type="entry name" value="N-acyl_aa_amidohydrolase"/>
</dbReference>
<keyword evidence="6" id="KW-0378">Hydrolase</keyword>
<sequence>MDRGSESPLLDGGRSTRTKAVSWLRLSAALLVLTSIVVPAALWANRSHGALPGDGDGAGPCHCKASDMGDPPPGCITRSENSTYDGNPLVERFRRYLRIRTDHPEPNYCCAVAYLRGIAEDIGGLETMEVSYGKSTYKPFLIVTWRGTDPGLPSILLNSHTDVVQADPSNWRHDPFCAFMEENGDIFARGAQDCKDSGMHYLEAIRELKRKSFVPVRTIHVVYTPDEEIAGEEGFESFVASEQFRGMNVGVAIDEGGATPGDSFRVFRGEKAAWWLTITAFGKSCHGSVMLQNGAIENLIKSMNSIMAYRQTLLDLVAAGVDDSSVASISPTYLSAGVTTATGYVSNIQPEQASAGFDIRISPLAPEEGSDILNLIKTEWAPKERNMSYEFLQFGETEVVTVVDDSNPWWSLLKNAILESGHMLQEPLLASATSDSRNLRLRNISAFNFAAVSNTIDRVHGVDEYLNAGIYLAGVPVFENIIKAFSSFS</sequence>
<keyword evidence="7 10" id="KW-0862">Zinc</keyword>
<feature type="active site" description="Proton acceptor" evidence="9">
    <location>
        <position position="227"/>
    </location>
</feature>
<dbReference type="EC" id="3.5.1.14" evidence="3"/>
<gene>
    <name evidence="13" type="ORF">MARPO_0023s0037</name>
</gene>
<dbReference type="InterPro" id="IPR001261">
    <property type="entry name" value="ArgE/DapE_CS"/>
</dbReference>
<dbReference type="Pfam" id="PF07687">
    <property type="entry name" value="M20_dimer"/>
    <property type="match status" value="1"/>
</dbReference>
<keyword evidence="11" id="KW-1133">Transmembrane helix</keyword>
<dbReference type="InterPro" id="IPR011650">
    <property type="entry name" value="Peptidase_M20_dimer"/>
</dbReference>
<dbReference type="SUPFAM" id="SSF55031">
    <property type="entry name" value="Bacterial exopeptidase dimerisation domain"/>
    <property type="match status" value="1"/>
</dbReference>
<dbReference type="PROSITE" id="PS00758">
    <property type="entry name" value="ARGE_DAPE_CPG2_1"/>
    <property type="match status" value="1"/>
</dbReference>
<reference evidence="14" key="1">
    <citation type="journal article" date="2017" name="Cell">
        <title>Insights into land plant evolution garnered from the Marchantia polymorpha genome.</title>
        <authorList>
            <person name="Bowman J.L."/>
            <person name="Kohchi T."/>
            <person name="Yamato K.T."/>
            <person name="Jenkins J."/>
            <person name="Shu S."/>
            <person name="Ishizaki K."/>
            <person name="Yamaoka S."/>
            <person name="Nishihama R."/>
            <person name="Nakamura Y."/>
            <person name="Berger F."/>
            <person name="Adam C."/>
            <person name="Aki S.S."/>
            <person name="Althoff F."/>
            <person name="Araki T."/>
            <person name="Arteaga-Vazquez M.A."/>
            <person name="Balasubrmanian S."/>
            <person name="Barry K."/>
            <person name="Bauer D."/>
            <person name="Boehm C.R."/>
            <person name="Briginshaw L."/>
            <person name="Caballero-Perez J."/>
            <person name="Catarino B."/>
            <person name="Chen F."/>
            <person name="Chiyoda S."/>
            <person name="Chovatia M."/>
            <person name="Davies K.M."/>
            <person name="Delmans M."/>
            <person name="Demura T."/>
            <person name="Dierschke T."/>
            <person name="Dolan L."/>
            <person name="Dorantes-Acosta A.E."/>
            <person name="Eklund D.M."/>
            <person name="Florent S.N."/>
            <person name="Flores-Sandoval E."/>
            <person name="Fujiyama A."/>
            <person name="Fukuzawa H."/>
            <person name="Galik B."/>
            <person name="Grimanelli D."/>
            <person name="Grimwood J."/>
            <person name="Grossniklaus U."/>
            <person name="Hamada T."/>
            <person name="Haseloff J."/>
            <person name="Hetherington A.J."/>
            <person name="Higo A."/>
            <person name="Hirakawa Y."/>
            <person name="Hundley H.N."/>
            <person name="Ikeda Y."/>
            <person name="Inoue K."/>
            <person name="Inoue S.I."/>
            <person name="Ishida S."/>
            <person name="Jia Q."/>
            <person name="Kakita M."/>
            <person name="Kanazawa T."/>
            <person name="Kawai Y."/>
            <person name="Kawashima T."/>
            <person name="Kennedy M."/>
            <person name="Kinose K."/>
            <person name="Kinoshita T."/>
            <person name="Kohara Y."/>
            <person name="Koide E."/>
            <person name="Komatsu K."/>
            <person name="Kopischke S."/>
            <person name="Kubo M."/>
            <person name="Kyozuka J."/>
            <person name="Lagercrantz U."/>
            <person name="Lin S.S."/>
            <person name="Lindquist E."/>
            <person name="Lipzen A.M."/>
            <person name="Lu C.W."/>
            <person name="De Luna E."/>
            <person name="Martienssen R.A."/>
            <person name="Minamino N."/>
            <person name="Mizutani M."/>
            <person name="Mizutani M."/>
            <person name="Mochizuki N."/>
            <person name="Monte I."/>
            <person name="Mosher R."/>
            <person name="Nagasaki H."/>
            <person name="Nakagami H."/>
            <person name="Naramoto S."/>
            <person name="Nishitani K."/>
            <person name="Ohtani M."/>
            <person name="Okamoto T."/>
            <person name="Okumura M."/>
            <person name="Phillips J."/>
            <person name="Pollak B."/>
            <person name="Reinders A."/>
            <person name="Rovekamp M."/>
            <person name="Sano R."/>
            <person name="Sawa S."/>
            <person name="Schmid M.W."/>
            <person name="Shirakawa M."/>
            <person name="Solano R."/>
            <person name="Spunde A."/>
            <person name="Suetsugu N."/>
            <person name="Sugano S."/>
            <person name="Sugiyama A."/>
            <person name="Sun R."/>
            <person name="Suzuki Y."/>
            <person name="Takenaka M."/>
            <person name="Takezawa D."/>
            <person name="Tomogane H."/>
            <person name="Tsuzuki M."/>
            <person name="Ueda T."/>
            <person name="Umeda M."/>
            <person name="Ward J.M."/>
            <person name="Watanabe Y."/>
            <person name="Yazaki K."/>
            <person name="Yokoyama R."/>
            <person name="Yoshitake Y."/>
            <person name="Yotsui I."/>
            <person name="Zachgo S."/>
            <person name="Schmutz J."/>
        </authorList>
    </citation>
    <scope>NUCLEOTIDE SEQUENCE [LARGE SCALE GENOMIC DNA]</scope>
    <source>
        <strain evidence="14">Tak-1</strain>
    </source>
</reference>
<name>A0A2R6XC66_MARPO</name>
<dbReference type="NCBIfam" id="TIGR01880">
    <property type="entry name" value="Ac-peptdase-euk"/>
    <property type="match status" value="1"/>
</dbReference>
<dbReference type="InterPro" id="IPR036264">
    <property type="entry name" value="Bact_exopeptidase_dim_dom"/>
</dbReference>
<feature type="transmembrane region" description="Helical" evidence="11">
    <location>
        <begin position="23"/>
        <end position="44"/>
    </location>
</feature>
<dbReference type="Gene3D" id="3.40.630.10">
    <property type="entry name" value="Zn peptidases"/>
    <property type="match status" value="1"/>
</dbReference>
<keyword evidence="11" id="KW-0472">Membrane</keyword>
<keyword evidence="14" id="KW-1185">Reference proteome</keyword>
<keyword evidence="5 10" id="KW-0479">Metal-binding</keyword>
<evidence type="ECO:0000259" key="12">
    <source>
        <dbReference type="Pfam" id="PF07687"/>
    </source>
</evidence>
<feature type="binding site" evidence="10">
    <location>
        <position position="228"/>
    </location>
    <ligand>
        <name>Zn(2+)</name>
        <dbReference type="ChEBI" id="CHEBI:29105"/>
        <label>2</label>
    </ligand>
</feature>
<feature type="binding site" evidence="10">
    <location>
        <position position="193"/>
    </location>
    <ligand>
        <name>Zn(2+)</name>
        <dbReference type="ChEBI" id="CHEBI:29105"/>
        <label>2</label>
    </ligand>
</feature>
<dbReference type="GO" id="GO:0046872">
    <property type="term" value="F:metal ion binding"/>
    <property type="evidence" value="ECO:0007669"/>
    <property type="project" value="UniProtKB-KW"/>
</dbReference>
<dbReference type="GO" id="GO:0006520">
    <property type="term" value="P:amino acid metabolic process"/>
    <property type="evidence" value="ECO:0007669"/>
    <property type="project" value="InterPro"/>
</dbReference>
<proteinExistence type="inferred from homology"/>
<feature type="binding site" evidence="10">
    <location>
        <position position="460"/>
    </location>
    <ligand>
        <name>Zn(2+)</name>
        <dbReference type="ChEBI" id="CHEBI:29105"/>
        <label>2</label>
    </ligand>
</feature>
<evidence type="ECO:0000256" key="7">
    <source>
        <dbReference type="ARBA" id="ARBA00022833"/>
    </source>
</evidence>
<dbReference type="Gene3D" id="3.30.70.360">
    <property type="match status" value="1"/>
</dbReference>
<evidence type="ECO:0000256" key="10">
    <source>
        <dbReference type="PIRSR" id="PIRSR036696-2"/>
    </source>
</evidence>
<feature type="binding site" evidence="10">
    <location>
        <position position="160"/>
    </location>
    <ligand>
        <name>Zn(2+)</name>
        <dbReference type="ChEBI" id="CHEBI:29105"/>
        <label>1</label>
    </ligand>
</feature>
<dbReference type="GO" id="GO:0005737">
    <property type="term" value="C:cytoplasm"/>
    <property type="evidence" value="ECO:0007669"/>
    <property type="project" value="UniProtKB-SubCell"/>
</dbReference>
<comment type="cofactor">
    <cofactor evidence="10">
        <name>Zn(2+)</name>
        <dbReference type="ChEBI" id="CHEBI:29105"/>
    </cofactor>
    <text evidence="10">Binds 2 Zn(2+) ions per subunit.</text>
</comment>
<keyword evidence="11" id="KW-0812">Transmembrane</keyword>
<dbReference type="PIRSF" id="PIRSF036696">
    <property type="entry name" value="ACY-1"/>
    <property type="match status" value="1"/>
</dbReference>
<dbReference type="OrthoDB" id="3064516at2759"/>
<dbReference type="PANTHER" id="PTHR45892:SF1">
    <property type="entry name" value="AMINOACYLASE-1"/>
    <property type="match status" value="1"/>
</dbReference>
<dbReference type="AlphaFoldDB" id="A0A2R6XC66"/>